<evidence type="ECO:0000313" key="15">
    <source>
        <dbReference type="RefSeq" id="XP_027423492.2"/>
    </source>
</evidence>
<evidence type="ECO:0000313" key="12">
    <source>
        <dbReference type="RefSeq" id="XP_027423489.2"/>
    </source>
</evidence>
<evidence type="ECO:0000256" key="2">
    <source>
        <dbReference type="ARBA" id="ARBA00004202"/>
    </source>
</evidence>
<gene>
    <name evidence="11 12 13 14 15" type="primary">PIK3R5</name>
</gene>
<evidence type="ECO:0000313" key="13">
    <source>
        <dbReference type="RefSeq" id="XP_027423490.2"/>
    </source>
</evidence>
<evidence type="ECO:0000256" key="1">
    <source>
        <dbReference type="ARBA" id="ARBA00004123"/>
    </source>
</evidence>
<evidence type="ECO:0000256" key="6">
    <source>
        <dbReference type="ARBA" id="ARBA00023136"/>
    </source>
</evidence>
<dbReference type="RefSeq" id="XP_027423490.2">
    <property type="nucleotide sequence ID" value="XM_027567689.2"/>
</dbReference>
<keyword evidence="5" id="KW-0963">Cytoplasm</keyword>
<feature type="region of interest" description="Disordered" evidence="9">
    <location>
        <begin position="567"/>
        <end position="596"/>
    </location>
</feature>
<dbReference type="RefSeq" id="XP_027423491.2">
    <property type="nucleotide sequence ID" value="XM_027567690.2"/>
</dbReference>
<protein>
    <recommendedName>
        <fullName evidence="8">Phosphoinositide 3-kinase regulatory subunit 5</fullName>
    </recommendedName>
</protein>
<reference evidence="11 12" key="1">
    <citation type="submission" date="2025-04" db="UniProtKB">
        <authorList>
            <consortium name="RefSeq"/>
        </authorList>
    </citation>
    <scope>IDENTIFICATION</scope>
    <source>
        <tissue evidence="11 12">Blood</tissue>
    </source>
</reference>
<dbReference type="PANTHER" id="PTHR15593">
    <property type="entry name" value="PHOSPHATIDYLINOSITOL 3-KINASE REGULATORY SUBUNIT"/>
    <property type="match status" value="1"/>
</dbReference>
<feature type="region of interest" description="Disordered" evidence="9">
    <location>
        <begin position="455"/>
        <end position="482"/>
    </location>
</feature>
<evidence type="ECO:0000313" key="11">
    <source>
        <dbReference type="RefSeq" id="XP_027423488.2"/>
    </source>
</evidence>
<proteinExistence type="predicted"/>
<dbReference type="InterPro" id="IPR019522">
    <property type="entry name" value="PIK3R5/6"/>
</dbReference>
<dbReference type="AlphaFoldDB" id="A0A6J2AXH4"/>
<evidence type="ECO:0000256" key="7">
    <source>
        <dbReference type="ARBA" id="ARBA00023242"/>
    </source>
</evidence>
<dbReference type="PANTHER" id="PTHR15593:SF2">
    <property type="entry name" value="PHOSPHOINOSITIDE 3-KINASE REGULATORY SUBUNIT 5"/>
    <property type="match status" value="1"/>
</dbReference>
<dbReference type="GO" id="GO:0007186">
    <property type="term" value="P:G protein-coupled receptor signaling pathway"/>
    <property type="evidence" value="ECO:0007669"/>
    <property type="project" value="TreeGrafter"/>
</dbReference>
<feature type="region of interest" description="Disordered" evidence="9">
    <location>
        <begin position="386"/>
        <end position="418"/>
    </location>
</feature>
<keyword evidence="6" id="KW-0472">Membrane</keyword>
<evidence type="ECO:0000313" key="14">
    <source>
        <dbReference type="RefSeq" id="XP_027423491.2"/>
    </source>
</evidence>
<evidence type="ECO:0000313" key="10">
    <source>
        <dbReference type="Proteomes" id="UP000515165"/>
    </source>
</evidence>
<evidence type="ECO:0000256" key="9">
    <source>
        <dbReference type="SAM" id="MobiDB-lite"/>
    </source>
</evidence>
<dbReference type="RefSeq" id="XP_027423489.2">
    <property type="nucleotide sequence ID" value="XM_027567688.2"/>
</dbReference>
<dbReference type="Proteomes" id="UP000515165">
    <property type="component" value="Chromosome 16"/>
</dbReference>
<evidence type="ECO:0000256" key="3">
    <source>
        <dbReference type="ARBA" id="ARBA00004496"/>
    </source>
</evidence>
<keyword evidence="10" id="KW-1185">Reference proteome</keyword>
<dbReference type="GO" id="GO:0005634">
    <property type="term" value="C:nucleus"/>
    <property type="evidence" value="ECO:0007669"/>
    <property type="project" value="UniProtKB-SubCell"/>
</dbReference>
<keyword evidence="4" id="KW-1003">Cell membrane</keyword>
<sequence length="874" mass="96370">MQPGATTCTEDRIQHALERCLHGLSLSRCSTSWSAGLCLNCWSLQELVSRDPGHFLILLEQILQKTREVQEKGTYDLLAPLALLFYSTVLCTPHFPPDSDLLLKAARTYHRFLTWPVPYCSIYQELLTFIDAELKAPGITYQRLVRAEQGLPIRSHRSSTVTVLLLNPVEVQAEFLAVANKLSTPGHSPHSAYTTLLLHAFQATFGAHCDLPGLHGRLQSKSLAELEDIFTETAEAQELASGIGDAAEARQWLRTRLQAVGEKAGFPGVLDTAKPGQLRTIPIPVARCHTYSWNQDSFDILQEILLKEQELLQPGILGDDEEEEEEEEDLETHGLCAQRDSLLSTSSAVFHDSDLSLASSQASGPALSCQLLTSFVSGLSDGVDSGYVEDSEEGSPEWPKRPGGREHRGHRRPGQKFNRIYKLFKSTSQLVLRRDSRGLEGGSGLGLPLRRAGSLCSPLDGLPPPPPPPPARAQRSRSLPQPKLSAQLPSWLLAPASRHQRRRPFLSGDEDPKASTLRVVVFGSDRISGKVARAYSNLRQLENNHPLLTRFFKLQFFYVPVKRGQGTGSGACRPPASQTPSPPTDSPRHPSPAELESTNDISHYLGMLDPWYERNVLGLMHLPPEVLCQQSLKAESRPLDGSSAQLPILADMLLYYCRFAARPVLLQVYQTELTFITGEKMKEIFIHSLELGHSAATRAIKASGPGSKRLGIDGDREAVPLTLQIIYSKGAISGRSRWSNMEKVCTSVNLSKACRKQEELDSSMEALTLNLTEVVKRQNPKSKKGFNQISTSQIKVDKVQIIGSNGCPFAVCLDQDERKILQSVVRCEVSPCYKPEKSSLHPQPQRSPDPPTQAPPDLCSLLCLPIMTFSGALP</sequence>
<dbReference type="Pfam" id="PF10486">
    <property type="entry name" value="PI3K_1B_p101"/>
    <property type="match status" value="1"/>
</dbReference>
<evidence type="ECO:0000256" key="4">
    <source>
        <dbReference type="ARBA" id="ARBA00022475"/>
    </source>
</evidence>
<feature type="compositionally biased region" description="Pro residues" evidence="9">
    <location>
        <begin position="461"/>
        <end position="471"/>
    </location>
</feature>
<name>A0A6J2AXH4_ZALCA</name>
<evidence type="ECO:0000256" key="5">
    <source>
        <dbReference type="ARBA" id="ARBA00022490"/>
    </source>
</evidence>
<accession>A0A6J2AXH4</accession>
<dbReference type="GeneID" id="113907921"/>
<dbReference type="RefSeq" id="XP_027423488.2">
    <property type="nucleotide sequence ID" value="XM_027567687.2"/>
</dbReference>
<comment type="subcellular location">
    <subcellularLocation>
        <location evidence="2">Cell membrane</location>
        <topology evidence="2">Peripheral membrane protein</topology>
    </subcellularLocation>
    <subcellularLocation>
        <location evidence="3">Cytoplasm</location>
    </subcellularLocation>
    <subcellularLocation>
        <location evidence="1">Nucleus</location>
    </subcellularLocation>
</comment>
<organism evidence="10 14">
    <name type="scientific">Zalophus californianus</name>
    <name type="common">California sealion</name>
    <dbReference type="NCBI Taxonomy" id="9704"/>
    <lineage>
        <taxon>Eukaryota</taxon>
        <taxon>Metazoa</taxon>
        <taxon>Chordata</taxon>
        <taxon>Craniata</taxon>
        <taxon>Vertebrata</taxon>
        <taxon>Euteleostomi</taxon>
        <taxon>Mammalia</taxon>
        <taxon>Eutheria</taxon>
        <taxon>Laurasiatheria</taxon>
        <taxon>Carnivora</taxon>
        <taxon>Caniformia</taxon>
        <taxon>Pinnipedia</taxon>
        <taxon>Otariidae</taxon>
        <taxon>Zalophus</taxon>
    </lineage>
</organism>
<dbReference type="RefSeq" id="XP_027423492.2">
    <property type="nucleotide sequence ID" value="XM_027567691.2"/>
</dbReference>
<dbReference type="GO" id="GO:0046935">
    <property type="term" value="F:1-phosphatidylinositol-3-kinase regulator activity"/>
    <property type="evidence" value="ECO:0007669"/>
    <property type="project" value="InterPro"/>
</dbReference>
<dbReference type="CTD" id="23533"/>
<dbReference type="GO" id="GO:0005944">
    <property type="term" value="C:phosphatidylinositol 3-kinase complex, class IB"/>
    <property type="evidence" value="ECO:0007669"/>
    <property type="project" value="InterPro"/>
</dbReference>
<keyword evidence="7" id="KW-0539">Nucleus</keyword>
<dbReference type="GO" id="GO:0005886">
    <property type="term" value="C:plasma membrane"/>
    <property type="evidence" value="ECO:0007669"/>
    <property type="project" value="UniProtKB-SubCell"/>
</dbReference>
<evidence type="ECO:0000256" key="8">
    <source>
        <dbReference type="ARBA" id="ARBA00040195"/>
    </source>
</evidence>
<dbReference type="GO" id="GO:0005737">
    <property type="term" value="C:cytoplasm"/>
    <property type="evidence" value="ECO:0007669"/>
    <property type="project" value="UniProtKB-SubCell"/>
</dbReference>